<sequence length="160" mass="18590">MTREEIDSIGTWASQMRKYPLYTPKQKMKLAKSILKLRYKMIGSGLNRMVFDLDNGYVLKVAFSGIGLISNKQEYNLYHSCKEEVRQFLCPVFEMGEGWIIMKKMDRKASMTSQHLLNLIAMRSKFYRNGILPVDLRFGNVALSQENKMLVIDYGLFITI</sequence>
<evidence type="ECO:0008006" key="3">
    <source>
        <dbReference type="Google" id="ProtNLM"/>
    </source>
</evidence>
<name>A0ABS2QI95_9BACI</name>
<organism evidence="1 2">
    <name type="scientific">Peribacillus deserti</name>
    <dbReference type="NCBI Taxonomy" id="673318"/>
    <lineage>
        <taxon>Bacteria</taxon>
        <taxon>Bacillati</taxon>
        <taxon>Bacillota</taxon>
        <taxon>Bacilli</taxon>
        <taxon>Bacillales</taxon>
        <taxon>Bacillaceae</taxon>
        <taxon>Peribacillus</taxon>
    </lineage>
</organism>
<dbReference type="EMBL" id="JAFBFI010000005">
    <property type="protein sequence ID" value="MBM7692021.1"/>
    <property type="molecule type" value="Genomic_DNA"/>
</dbReference>
<protein>
    <recommendedName>
        <fullName evidence="3">Serine/threonine protein kinase</fullName>
    </recommendedName>
</protein>
<dbReference type="RefSeq" id="WP_204540718.1">
    <property type="nucleotide sequence ID" value="NZ_JAFBFI010000005.1"/>
</dbReference>
<gene>
    <name evidence="1" type="ORF">JOC77_001448</name>
</gene>
<accession>A0ABS2QI95</accession>
<evidence type="ECO:0000313" key="1">
    <source>
        <dbReference type="EMBL" id="MBM7692021.1"/>
    </source>
</evidence>
<evidence type="ECO:0000313" key="2">
    <source>
        <dbReference type="Proteomes" id="UP000823486"/>
    </source>
</evidence>
<dbReference type="Proteomes" id="UP000823486">
    <property type="component" value="Unassembled WGS sequence"/>
</dbReference>
<keyword evidence="2" id="KW-1185">Reference proteome</keyword>
<reference evidence="1 2" key="1">
    <citation type="submission" date="2021-01" db="EMBL/GenBank/DDBJ databases">
        <title>Genomic Encyclopedia of Type Strains, Phase IV (KMG-IV): sequencing the most valuable type-strain genomes for metagenomic binning, comparative biology and taxonomic classification.</title>
        <authorList>
            <person name="Goeker M."/>
        </authorList>
    </citation>
    <scope>NUCLEOTIDE SEQUENCE [LARGE SCALE GENOMIC DNA]</scope>
    <source>
        <strain evidence="1 2">DSM 105482</strain>
    </source>
</reference>
<comment type="caution">
    <text evidence="1">The sequence shown here is derived from an EMBL/GenBank/DDBJ whole genome shotgun (WGS) entry which is preliminary data.</text>
</comment>
<proteinExistence type="predicted"/>